<accession>A0A378X0W3</accession>
<dbReference type="OrthoDB" id="4570756at2"/>
<dbReference type="EC" id="2.3.1.174" evidence="2"/>
<dbReference type="RefSeq" id="WP_128145347.1">
    <property type="nucleotide sequence ID" value="NZ_JAJFOE010000001.1"/>
</dbReference>
<dbReference type="InterPro" id="IPR016039">
    <property type="entry name" value="Thiolase-like"/>
</dbReference>
<keyword evidence="2" id="KW-0808">Transferase</keyword>
<dbReference type="Gene3D" id="3.40.47.10">
    <property type="match status" value="2"/>
</dbReference>
<proteinExistence type="predicted"/>
<dbReference type="EMBL" id="UGRU01000001">
    <property type="protein sequence ID" value="SUA46314.1"/>
    <property type="molecule type" value="Genomic_DNA"/>
</dbReference>
<organism evidence="2 3">
    <name type="scientific">Nocardia africana</name>
    <dbReference type="NCBI Taxonomy" id="134964"/>
    <lineage>
        <taxon>Bacteria</taxon>
        <taxon>Bacillati</taxon>
        <taxon>Actinomycetota</taxon>
        <taxon>Actinomycetes</taxon>
        <taxon>Mycobacteriales</taxon>
        <taxon>Nocardiaceae</taxon>
        <taxon>Nocardia</taxon>
    </lineage>
</organism>
<feature type="domain" description="Thiolase C-terminal" evidence="1">
    <location>
        <begin position="252"/>
        <end position="343"/>
    </location>
</feature>
<dbReference type="InterPro" id="IPR020617">
    <property type="entry name" value="Thiolase_C"/>
</dbReference>
<gene>
    <name evidence="2" type="primary">pcaF_2</name>
    <name evidence="2" type="ORF">NCTC13184_04839</name>
</gene>
<protein>
    <submittedName>
        <fullName evidence="2">Beta-ketoadipyl-CoA thiolase</fullName>
        <ecNumber evidence="2">2.3.1.174</ecNumber>
    </submittedName>
</protein>
<dbReference type="PANTHER" id="PTHR43365">
    <property type="entry name" value="BLR7806 PROTEIN"/>
    <property type="match status" value="1"/>
</dbReference>
<reference evidence="2 3" key="1">
    <citation type="submission" date="2018-06" db="EMBL/GenBank/DDBJ databases">
        <authorList>
            <consortium name="Pathogen Informatics"/>
            <person name="Doyle S."/>
        </authorList>
    </citation>
    <scope>NUCLEOTIDE SEQUENCE [LARGE SCALE GENOMIC DNA]</scope>
    <source>
        <strain evidence="2 3">NCTC13184</strain>
    </source>
</reference>
<keyword evidence="2" id="KW-0012">Acyltransferase</keyword>
<dbReference type="PANTHER" id="PTHR43365:SF1">
    <property type="entry name" value="ACETYL-COA C-ACYLTRANSFERASE"/>
    <property type="match status" value="1"/>
</dbReference>
<evidence type="ECO:0000313" key="3">
    <source>
        <dbReference type="Proteomes" id="UP000255082"/>
    </source>
</evidence>
<dbReference type="Pfam" id="PF02803">
    <property type="entry name" value="Thiolase_C"/>
    <property type="match status" value="1"/>
</dbReference>
<name>A0A378X0W3_9NOCA</name>
<sequence length="384" mass="40463">MTSVVLIDAGRSAVIPDDPDLPETPTGLTEDVIAALLRRTCLDRSEIAELFLSDPRCLSTGCTADQVGWVFDTPPLGLRTTVGTTSATSLAQAVRAIERDPEVVAVVAAADFGTGSWNGDGGAELQRRRHTARVVAAWWEITPDEMADWARSSYTRAAECAAAGDFAAEIVSTTPGYVDDCFRKPDAIDSFSGRAREGAGKAHGFVDEEAIITARCARGASAIILTSEANAVGLGLRFRARVRITPPVPASTEFGIAPLGTRAMNELLAPCGFDADGLDQLEVPEQCAVTPPAWIKETGISEYLVNPRGGDLAFGHLPRSGQLRSLVTMLNSLEDTGGRAGALVAADAHRTTAVLLTLADSIAPKGWKDTVSPAPPATVKKEKI</sequence>
<dbReference type="Proteomes" id="UP000255082">
    <property type="component" value="Unassembled WGS sequence"/>
</dbReference>
<dbReference type="GO" id="GO:0033812">
    <property type="term" value="F:3-oxoadipyl-CoA thiolase activity"/>
    <property type="evidence" value="ECO:0007669"/>
    <property type="project" value="UniProtKB-EC"/>
</dbReference>
<dbReference type="AlphaFoldDB" id="A0A378X0W3"/>
<evidence type="ECO:0000313" key="2">
    <source>
        <dbReference type="EMBL" id="SUA46314.1"/>
    </source>
</evidence>
<evidence type="ECO:0000259" key="1">
    <source>
        <dbReference type="Pfam" id="PF02803"/>
    </source>
</evidence>
<dbReference type="SUPFAM" id="SSF53901">
    <property type="entry name" value="Thiolase-like"/>
    <property type="match status" value="1"/>
</dbReference>